<dbReference type="AlphaFoldDB" id="A0A8J7JY04"/>
<protein>
    <submittedName>
        <fullName evidence="1">Uncharacterized protein</fullName>
    </submittedName>
</protein>
<dbReference type="Proteomes" id="UP000640333">
    <property type="component" value="Unassembled WGS sequence"/>
</dbReference>
<dbReference type="EMBL" id="JADEYS010000001">
    <property type="protein sequence ID" value="MBE9395804.1"/>
    <property type="molecule type" value="Genomic_DNA"/>
</dbReference>
<evidence type="ECO:0000313" key="1">
    <source>
        <dbReference type="EMBL" id="MBE9395804.1"/>
    </source>
</evidence>
<gene>
    <name evidence="1" type="ORF">IOQ59_00875</name>
</gene>
<sequence length="589" mass="62741">MKNLVLREVLKDQQVVEHPLDQIFQITAKQGAIYSVIDTNTEINPDDLLLVRIGDQLEVRVADKAVANIDDFYGTGNDTLYSVNGALQPPADLSVSGNQTPNSLESIVWWQYVPINSETDLTQNSSENITNVVAVTTEAAQDDEITVSEHANLTVAATAGQFQSDASISIYDRFGTLIGMGTIDPATSQSELSITKDYQGPILVVLEDNNGEAGDYIDETTDDLTSLDTSLRAMALADGDDLFVSVTPLTELAAREANLIGHNVTSSNLEMNDKIGKLFGVEDILAPVTTVLDQHFAADDGVSVSEHYGLVLASLSGADHTTGHISTTLNHLESAITSNGDVLALTQGAVILLKEGIGAFEAGTNAHLADINMSLIQPPIVDVPADGVDAQARNSGVSVVVSGVDVGDSVTVNWGDKSVTKVLCTTDVQPDGMAHIEINSAIISTAGIGYLSVNYQINDGTPSPSVILEVDTIYDAVSLDEDAYNSVSTCPLNPTEFANDTKTSTPDTTAISQTDMNLAQEIVSDLWEQETMGEFYEHLIPDTLVSDTQMLNLNTGTSAEFSDESRDIATNTFDLLHLTAAPESLAMPI</sequence>
<proteinExistence type="predicted"/>
<organism evidence="1 2">
    <name type="scientific">Pontibacterium sinense</name>
    <dbReference type="NCBI Taxonomy" id="2781979"/>
    <lineage>
        <taxon>Bacteria</taxon>
        <taxon>Pseudomonadati</taxon>
        <taxon>Pseudomonadota</taxon>
        <taxon>Gammaproteobacteria</taxon>
        <taxon>Oceanospirillales</taxon>
        <taxon>Oceanospirillaceae</taxon>
        <taxon>Pontibacterium</taxon>
    </lineage>
</organism>
<accession>A0A8J7JY04</accession>
<comment type="caution">
    <text evidence="1">The sequence shown here is derived from an EMBL/GenBank/DDBJ whole genome shotgun (WGS) entry which is preliminary data.</text>
</comment>
<name>A0A8J7JY04_9GAMM</name>
<keyword evidence="2" id="KW-1185">Reference proteome</keyword>
<evidence type="ECO:0000313" key="2">
    <source>
        <dbReference type="Proteomes" id="UP000640333"/>
    </source>
</evidence>
<dbReference type="RefSeq" id="WP_193951362.1">
    <property type="nucleotide sequence ID" value="NZ_JADEYS010000001.1"/>
</dbReference>
<reference evidence="1" key="1">
    <citation type="submission" date="2020-10" db="EMBL/GenBank/DDBJ databases">
        <title>Bacterium isolated from coastal waters sediment.</title>
        <authorList>
            <person name="Chen R.-J."/>
            <person name="Lu D.-C."/>
            <person name="Zhu K.-L."/>
            <person name="Du Z.-J."/>
        </authorList>
    </citation>
    <scope>NUCLEOTIDE SEQUENCE</scope>
    <source>
        <strain evidence="1">N1Y112</strain>
    </source>
</reference>